<dbReference type="EMBL" id="SUNH01000011">
    <property type="protein sequence ID" value="TJZ84623.1"/>
    <property type="molecule type" value="Genomic_DNA"/>
</dbReference>
<dbReference type="PANTHER" id="PTHR22911">
    <property type="entry name" value="ACYL-MALONYL CONDENSING ENZYME-RELATED"/>
    <property type="match status" value="1"/>
</dbReference>
<protein>
    <submittedName>
        <fullName evidence="8">DMT family transporter</fullName>
    </submittedName>
</protein>
<feature type="transmembrane region" description="Helical" evidence="6">
    <location>
        <begin position="245"/>
        <end position="265"/>
    </location>
</feature>
<evidence type="ECO:0000259" key="7">
    <source>
        <dbReference type="Pfam" id="PF00892"/>
    </source>
</evidence>
<gene>
    <name evidence="8" type="ORF">FA740_09170</name>
</gene>
<feature type="domain" description="EamA" evidence="7">
    <location>
        <begin position="19"/>
        <end position="149"/>
    </location>
</feature>
<dbReference type="Pfam" id="PF00892">
    <property type="entry name" value="EamA"/>
    <property type="match status" value="2"/>
</dbReference>
<dbReference type="InterPro" id="IPR037185">
    <property type="entry name" value="EmrE-like"/>
</dbReference>
<feature type="transmembrane region" description="Helical" evidence="6">
    <location>
        <begin position="212"/>
        <end position="233"/>
    </location>
</feature>
<dbReference type="Proteomes" id="UP000306223">
    <property type="component" value="Unassembled WGS sequence"/>
</dbReference>
<dbReference type="InterPro" id="IPR000620">
    <property type="entry name" value="EamA_dom"/>
</dbReference>
<dbReference type="GO" id="GO:0016020">
    <property type="term" value="C:membrane"/>
    <property type="evidence" value="ECO:0007669"/>
    <property type="project" value="UniProtKB-SubCell"/>
</dbReference>
<evidence type="ECO:0000313" key="9">
    <source>
        <dbReference type="Proteomes" id="UP000306223"/>
    </source>
</evidence>
<keyword evidence="4 6" id="KW-1133">Transmembrane helix</keyword>
<feature type="transmembrane region" description="Helical" evidence="6">
    <location>
        <begin position="49"/>
        <end position="69"/>
    </location>
</feature>
<comment type="caution">
    <text evidence="8">The sequence shown here is derived from an EMBL/GenBank/DDBJ whole genome shotgun (WGS) entry which is preliminary data.</text>
</comment>
<feature type="transmembrane region" description="Helical" evidence="6">
    <location>
        <begin position="135"/>
        <end position="153"/>
    </location>
</feature>
<keyword evidence="9" id="KW-1185">Reference proteome</keyword>
<accession>A0A4U0QRI8</accession>
<sequence length="312" mass="33658">MTDTIPSGRALPGSPVVQGLIWMGLSMVAFIAMSVGSREMAGTLSIRQVLFFRALVGLFVILAVGRAVFPEIRRMRAVPLHLARNIVHFTAQYFWTIGIVLLPLASVFALEFTMPIWVTLFAWLLLREKVSRQRILATAGGFLGVLVIVRPGIGMIDPAAGLVLIAAAGYGLSLIMVKRLTGHCSPGAIVVWMILIQLPLGLIAALTDWRPVPMAAVPWMVVAGIGALAAHFCQAQALRRLEASVVIPIDFLRVPMAAVVGFYAYGEAIDLWVFLGGGIIILSNLQAVLAERRGRITGAAEVEPLVRPDPPR</sequence>
<reference evidence="8 9" key="1">
    <citation type="submission" date="2019-04" db="EMBL/GenBank/DDBJ databases">
        <authorList>
            <person name="Li J."/>
        </authorList>
    </citation>
    <scope>NUCLEOTIDE SEQUENCE [LARGE SCALE GENOMIC DNA]</scope>
    <source>
        <strain evidence="8 9">CCTCC AB2016182</strain>
    </source>
</reference>
<keyword evidence="3 6" id="KW-0812">Transmembrane</keyword>
<evidence type="ECO:0000256" key="4">
    <source>
        <dbReference type="ARBA" id="ARBA00022989"/>
    </source>
</evidence>
<feature type="transmembrane region" description="Helical" evidence="6">
    <location>
        <begin position="93"/>
        <end position="126"/>
    </location>
</feature>
<dbReference type="AlphaFoldDB" id="A0A4U0QRI8"/>
<evidence type="ECO:0000256" key="3">
    <source>
        <dbReference type="ARBA" id="ARBA00022692"/>
    </source>
</evidence>
<keyword evidence="5 6" id="KW-0472">Membrane</keyword>
<feature type="transmembrane region" description="Helical" evidence="6">
    <location>
        <begin position="271"/>
        <end position="290"/>
    </location>
</feature>
<comment type="subcellular location">
    <subcellularLocation>
        <location evidence="1">Membrane</location>
        <topology evidence="1">Multi-pass membrane protein</topology>
    </subcellularLocation>
</comment>
<dbReference type="RefSeq" id="WP_136856471.1">
    <property type="nucleotide sequence ID" value="NZ_SUNH01000011.1"/>
</dbReference>
<feature type="domain" description="EamA" evidence="7">
    <location>
        <begin position="161"/>
        <end position="283"/>
    </location>
</feature>
<feature type="transmembrane region" description="Helical" evidence="6">
    <location>
        <begin position="189"/>
        <end position="206"/>
    </location>
</feature>
<feature type="transmembrane region" description="Helical" evidence="6">
    <location>
        <begin position="20"/>
        <end position="37"/>
    </location>
</feature>
<evidence type="ECO:0000256" key="2">
    <source>
        <dbReference type="ARBA" id="ARBA00009853"/>
    </source>
</evidence>
<proteinExistence type="inferred from homology"/>
<evidence type="ECO:0000256" key="6">
    <source>
        <dbReference type="SAM" id="Phobius"/>
    </source>
</evidence>
<dbReference type="SUPFAM" id="SSF103481">
    <property type="entry name" value="Multidrug resistance efflux transporter EmrE"/>
    <property type="match status" value="2"/>
</dbReference>
<dbReference type="PANTHER" id="PTHR22911:SF6">
    <property type="entry name" value="SOLUTE CARRIER FAMILY 35 MEMBER G1"/>
    <property type="match status" value="1"/>
</dbReference>
<evidence type="ECO:0000256" key="1">
    <source>
        <dbReference type="ARBA" id="ARBA00004141"/>
    </source>
</evidence>
<organism evidence="8 9">
    <name type="scientific">Paracoccus hibiscisoli</name>
    <dbReference type="NCBI Taxonomy" id="2023261"/>
    <lineage>
        <taxon>Bacteria</taxon>
        <taxon>Pseudomonadati</taxon>
        <taxon>Pseudomonadota</taxon>
        <taxon>Alphaproteobacteria</taxon>
        <taxon>Rhodobacterales</taxon>
        <taxon>Paracoccaceae</taxon>
        <taxon>Paracoccus</taxon>
    </lineage>
</organism>
<evidence type="ECO:0000256" key="5">
    <source>
        <dbReference type="ARBA" id="ARBA00023136"/>
    </source>
</evidence>
<name>A0A4U0QRI8_9RHOB</name>
<feature type="transmembrane region" description="Helical" evidence="6">
    <location>
        <begin position="159"/>
        <end position="177"/>
    </location>
</feature>
<evidence type="ECO:0000313" key="8">
    <source>
        <dbReference type="EMBL" id="TJZ84623.1"/>
    </source>
</evidence>
<dbReference type="Gene3D" id="1.10.3730.20">
    <property type="match status" value="1"/>
</dbReference>
<comment type="similarity">
    <text evidence="2">Belongs to the drug/metabolite transporter (DMT) superfamily. 10 TMS drug/metabolite exporter (DME) (TC 2.A.7.3) family.</text>
</comment>
<dbReference type="OrthoDB" id="9810329at2"/>